<dbReference type="GO" id="GO:0003677">
    <property type="term" value="F:DNA binding"/>
    <property type="evidence" value="ECO:0007669"/>
    <property type="project" value="InterPro"/>
</dbReference>
<protein>
    <submittedName>
        <fullName evidence="9">AAA domain-containing protein</fullName>
    </submittedName>
</protein>
<dbReference type="Pfam" id="PF08519">
    <property type="entry name" value="RFC1"/>
    <property type="match status" value="2"/>
</dbReference>
<dbReference type="PANTHER" id="PTHR23389">
    <property type="entry name" value="CHROMOSOME TRANSMISSION FIDELITY FACTOR 18"/>
    <property type="match status" value="1"/>
</dbReference>
<dbReference type="InterPro" id="IPR027417">
    <property type="entry name" value="P-loop_NTPase"/>
</dbReference>
<dbReference type="InterPro" id="IPR012178">
    <property type="entry name" value="RFC1"/>
</dbReference>
<evidence type="ECO:0000256" key="3">
    <source>
        <dbReference type="ARBA" id="ARBA00022705"/>
    </source>
</evidence>
<dbReference type="InterPro" id="IPR013725">
    <property type="entry name" value="DNA_replication_fac_RFC1_C"/>
</dbReference>
<evidence type="ECO:0000256" key="6">
    <source>
        <dbReference type="ARBA" id="ARBA00023242"/>
    </source>
</evidence>
<dbReference type="InterPro" id="IPR047854">
    <property type="entry name" value="RFC_lid"/>
</dbReference>
<dbReference type="Pfam" id="PF25361">
    <property type="entry name" value="AAA_lid_RFC1"/>
    <property type="match status" value="1"/>
</dbReference>
<comment type="similarity">
    <text evidence="2">Belongs to the activator 1 large subunit family.</text>
</comment>
<dbReference type="GO" id="GO:0005524">
    <property type="term" value="F:ATP binding"/>
    <property type="evidence" value="ECO:0007669"/>
    <property type="project" value="UniProtKB-KW"/>
</dbReference>
<dbReference type="Gene3D" id="1.20.272.10">
    <property type="match status" value="1"/>
</dbReference>
<evidence type="ECO:0000313" key="9">
    <source>
        <dbReference type="WBParaSite" id="SMUV_0000697301-mRNA-1"/>
    </source>
</evidence>
<proteinExistence type="inferred from homology"/>
<dbReference type="GO" id="GO:0005663">
    <property type="term" value="C:DNA replication factor C complex"/>
    <property type="evidence" value="ECO:0007669"/>
    <property type="project" value="InterPro"/>
</dbReference>
<dbReference type="CDD" id="cd00009">
    <property type="entry name" value="AAA"/>
    <property type="match status" value="1"/>
</dbReference>
<dbReference type="Gene3D" id="3.40.50.300">
    <property type="entry name" value="P-loop containing nucleotide triphosphate hydrolases"/>
    <property type="match status" value="1"/>
</dbReference>
<dbReference type="GO" id="GO:0006281">
    <property type="term" value="P:DNA repair"/>
    <property type="evidence" value="ECO:0007669"/>
    <property type="project" value="InterPro"/>
</dbReference>
<dbReference type="Gene3D" id="1.10.8.60">
    <property type="match status" value="1"/>
</dbReference>
<evidence type="ECO:0000256" key="2">
    <source>
        <dbReference type="ARBA" id="ARBA00006116"/>
    </source>
</evidence>
<dbReference type="GO" id="GO:0003689">
    <property type="term" value="F:DNA clamp loader activity"/>
    <property type="evidence" value="ECO:0007669"/>
    <property type="project" value="InterPro"/>
</dbReference>
<dbReference type="FunFam" id="3.40.50.300:FF:000395">
    <property type="entry name" value="Replication factor C subunit 1"/>
    <property type="match status" value="1"/>
</dbReference>
<keyword evidence="5" id="KW-0067">ATP-binding</keyword>
<dbReference type="Proteomes" id="UP000046393">
    <property type="component" value="Unplaced"/>
</dbReference>
<name>A0A158R5J1_9BILA</name>
<comment type="subcellular location">
    <subcellularLocation>
        <location evidence="1">Nucleus</location>
    </subcellularLocation>
</comment>
<evidence type="ECO:0000259" key="7">
    <source>
        <dbReference type="SMART" id="SM00382"/>
    </source>
</evidence>
<dbReference type="InterPro" id="IPR008921">
    <property type="entry name" value="DNA_pol3_clamp-load_cplx_C"/>
</dbReference>
<dbReference type="AlphaFoldDB" id="A0A158R5J1"/>
<evidence type="ECO:0000256" key="5">
    <source>
        <dbReference type="ARBA" id="ARBA00022840"/>
    </source>
</evidence>
<dbReference type="WBParaSite" id="SMUV_0000697301-mRNA-1">
    <property type="protein sequence ID" value="SMUV_0000697301-mRNA-1"/>
    <property type="gene ID" value="SMUV_0000697301"/>
</dbReference>
<evidence type="ECO:0000256" key="1">
    <source>
        <dbReference type="ARBA" id="ARBA00004123"/>
    </source>
</evidence>
<keyword evidence="4" id="KW-0547">Nucleotide-binding</keyword>
<dbReference type="SUPFAM" id="SSF48019">
    <property type="entry name" value="post-AAA+ oligomerization domain-like"/>
    <property type="match status" value="1"/>
</dbReference>
<dbReference type="GO" id="GO:0006260">
    <property type="term" value="P:DNA replication"/>
    <property type="evidence" value="ECO:0007669"/>
    <property type="project" value="UniProtKB-KW"/>
</dbReference>
<organism evidence="8 9">
    <name type="scientific">Syphacia muris</name>
    <dbReference type="NCBI Taxonomy" id="451379"/>
    <lineage>
        <taxon>Eukaryota</taxon>
        <taxon>Metazoa</taxon>
        <taxon>Ecdysozoa</taxon>
        <taxon>Nematoda</taxon>
        <taxon>Chromadorea</taxon>
        <taxon>Rhabditida</taxon>
        <taxon>Spirurina</taxon>
        <taxon>Oxyuridomorpha</taxon>
        <taxon>Oxyuroidea</taxon>
        <taxon>Oxyuridae</taxon>
        <taxon>Syphacia</taxon>
    </lineage>
</organism>
<dbReference type="GO" id="GO:0005634">
    <property type="term" value="C:nucleus"/>
    <property type="evidence" value="ECO:0007669"/>
    <property type="project" value="UniProtKB-SubCell"/>
</dbReference>
<sequence>LFRREAACYKFIKSIEKIKNIVILKLSFPLKKICKEVCRKKFLKKSVSGRWSSINFRSLFEEYLPWVDKYKPTTIKQIVGQNGEKSPLNKLLKWLKEWPKYHLGEGAKQKRPKPPPWLAQADGTSFKAALLSGPPGVGKTTCASLACKELGLQCVEMNASDARNKKMLDTHVAELLRSQQILRYFGKSANSNYSDELTHVLIMDEVDGMSGNEDRAGLSQLMQMIKGTKVPIICICNDRQSSKMRNLVNYCFDLRFPRPRVEQIRPMIQTIAFQEKLKVSKEEVDEIIEASNHDVRQTIYNLQLLSRGMDKHIEKKDVAMVNLFEAARLLLNAGTTIVEKQRMFFVDYSMMPLFIQENYLLVVSSKLQYERLNAIRNSAEAISNGDLIDKVIRNGGSWSLLNEQGLFSSVVPSLYMGGYLRSMISFPSWLGKNSSAVKHQRLLRQLESHAFHSFCYREVIGVLDEYDLTRDDLDEIVELGTWPGLVDFKKNIQTKVKSFFTRTYNKHSHLLPYALEDVSRKREYNLDEEGNLVEVENEDELNENDKSDSEFGFFMQFVVVLSLRSGEADFLYLCFPVELIHF</sequence>
<evidence type="ECO:0000256" key="4">
    <source>
        <dbReference type="ARBA" id="ARBA00022741"/>
    </source>
</evidence>
<accession>A0A158R5J1</accession>
<dbReference type="SMART" id="SM00382">
    <property type="entry name" value="AAA"/>
    <property type="match status" value="1"/>
</dbReference>
<dbReference type="SUPFAM" id="SSF52540">
    <property type="entry name" value="P-loop containing nucleoside triphosphate hydrolases"/>
    <property type="match status" value="1"/>
</dbReference>
<dbReference type="PANTHER" id="PTHR23389:SF6">
    <property type="entry name" value="REPLICATION FACTOR C SUBUNIT 1"/>
    <property type="match status" value="1"/>
</dbReference>
<keyword evidence="3" id="KW-0235">DNA replication</keyword>
<dbReference type="CDD" id="cd18140">
    <property type="entry name" value="HLD_clamp_RFC"/>
    <property type="match status" value="1"/>
</dbReference>
<dbReference type="Pfam" id="PF00004">
    <property type="entry name" value="AAA"/>
    <property type="match status" value="1"/>
</dbReference>
<dbReference type="InterPro" id="IPR003959">
    <property type="entry name" value="ATPase_AAA_core"/>
</dbReference>
<dbReference type="PIRSF" id="PIRSF036578">
    <property type="entry name" value="RFC1"/>
    <property type="match status" value="1"/>
</dbReference>
<evidence type="ECO:0000313" key="8">
    <source>
        <dbReference type="Proteomes" id="UP000046393"/>
    </source>
</evidence>
<keyword evidence="6" id="KW-0539">Nucleus</keyword>
<feature type="domain" description="AAA+ ATPase" evidence="7">
    <location>
        <begin position="125"/>
        <end position="262"/>
    </location>
</feature>
<dbReference type="GO" id="GO:0016887">
    <property type="term" value="F:ATP hydrolysis activity"/>
    <property type="evidence" value="ECO:0007669"/>
    <property type="project" value="InterPro"/>
</dbReference>
<dbReference type="InterPro" id="IPR003593">
    <property type="entry name" value="AAA+_ATPase"/>
</dbReference>
<reference evidence="9" key="1">
    <citation type="submission" date="2016-04" db="UniProtKB">
        <authorList>
            <consortium name="WormBaseParasite"/>
        </authorList>
    </citation>
    <scope>IDENTIFICATION</scope>
</reference>
<dbReference type="STRING" id="451379.A0A158R5J1"/>
<keyword evidence="8" id="KW-1185">Reference proteome</keyword>